<evidence type="ECO:0000313" key="18">
    <source>
        <dbReference type="RefSeq" id="XP_012934550.1"/>
    </source>
</evidence>
<evidence type="ECO:0000256" key="7">
    <source>
        <dbReference type="ARBA" id="ARBA00022982"/>
    </source>
</evidence>
<organism evidence="17 18">
    <name type="scientific">Aplysia californica</name>
    <name type="common">California sea hare</name>
    <dbReference type="NCBI Taxonomy" id="6500"/>
    <lineage>
        <taxon>Eukaryota</taxon>
        <taxon>Metazoa</taxon>
        <taxon>Spiralia</taxon>
        <taxon>Lophotrochozoa</taxon>
        <taxon>Mollusca</taxon>
        <taxon>Gastropoda</taxon>
        <taxon>Heterobranchia</taxon>
        <taxon>Euthyneura</taxon>
        <taxon>Tectipleura</taxon>
        <taxon>Aplysiida</taxon>
        <taxon>Aplysioidea</taxon>
        <taxon>Aplysiidae</taxon>
        <taxon>Aplysia</taxon>
    </lineage>
</organism>
<gene>
    <name evidence="18" type="primary">LOC101850780</name>
</gene>
<evidence type="ECO:0000256" key="11">
    <source>
        <dbReference type="ARBA" id="ARBA00023180"/>
    </source>
</evidence>
<dbReference type="PANTHER" id="PTHR23130">
    <property type="entry name" value="CYTOCHROME B561 AND DOMON DOMAIN-CONTAINING PROTEIN"/>
    <property type="match status" value="1"/>
</dbReference>
<dbReference type="PANTHER" id="PTHR23130:SF171">
    <property type="entry name" value="OS01G0895300 PROTEIN"/>
    <property type="match status" value="1"/>
</dbReference>
<evidence type="ECO:0000256" key="10">
    <source>
        <dbReference type="ARBA" id="ARBA00023136"/>
    </source>
</evidence>
<feature type="chain" id="PRO_5045703916" evidence="13">
    <location>
        <begin position="24"/>
        <end position="631"/>
    </location>
</feature>
<evidence type="ECO:0000256" key="12">
    <source>
        <dbReference type="SAM" id="Phobius"/>
    </source>
</evidence>
<keyword evidence="7" id="KW-0249">Electron transport</keyword>
<evidence type="ECO:0000256" key="9">
    <source>
        <dbReference type="ARBA" id="ARBA00023004"/>
    </source>
</evidence>
<reference evidence="18" key="1">
    <citation type="submission" date="2025-08" db="UniProtKB">
        <authorList>
            <consortium name="RefSeq"/>
        </authorList>
    </citation>
    <scope>IDENTIFICATION</scope>
</reference>
<dbReference type="Proteomes" id="UP000694888">
    <property type="component" value="Unplaced"/>
</dbReference>
<keyword evidence="17" id="KW-1185">Reference proteome</keyword>
<evidence type="ECO:0000256" key="6">
    <source>
        <dbReference type="ARBA" id="ARBA00022729"/>
    </source>
</evidence>
<dbReference type="InterPro" id="IPR002861">
    <property type="entry name" value="Reeler_dom"/>
</dbReference>
<keyword evidence="6 13" id="KW-0732">Signal</keyword>
<evidence type="ECO:0000256" key="2">
    <source>
        <dbReference type="ARBA" id="ARBA00004141"/>
    </source>
</evidence>
<feature type="signal peptide" evidence="13">
    <location>
        <begin position="1"/>
        <end position="23"/>
    </location>
</feature>
<keyword evidence="11" id="KW-0325">Glycoprotein</keyword>
<dbReference type="CDD" id="cd08544">
    <property type="entry name" value="Reeler"/>
    <property type="match status" value="1"/>
</dbReference>
<evidence type="ECO:0000256" key="3">
    <source>
        <dbReference type="ARBA" id="ARBA00009195"/>
    </source>
</evidence>
<keyword evidence="9" id="KW-0408">Iron</keyword>
<feature type="transmembrane region" description="Helical" evidence="12">
    <location>
        <begin position="513"/>
        <end position="534"/>
    </location>
</feature>
<feature type="transmembrane region" description="Helical" evidence="12">
    <location>
        <begin position="546"/>
        <end position="565"/>
    </location>
</feature>
<dbReference type="GeneID" id="101850780"/>
<evidence type="ECO:0000259" key="14">
    <source>
        <dbReference type="PROSITE" id="PS50836"/>
    </source>
</evidence>
<feature type="domain" description="Reelin" evidence="16">
    <location>
        <begin position="19"/>
        <end position="198"/>
    </location>
</feature>
<dbReference type="SMART" id="SM00664">
    <property type="entry name" value="DoH"/>
    <property type="match status" value="1"/>
</dbReference>
<evidence type="ECO:0000256" key="13">
    <source>
        <dbReference type="SAM" id="SignalP"/>
    </source>
</evidence>
<comment type="similarity">
    <text evidence="3">Belongs to the FRRS1 family.</text>
</comment>
<evidence type="ECO:0000313" key="17">
    <source>
        <dbReference type="Proteomes" id="UP000694888"/>
    </source>
</evidence>
<sequence length="631" mass="71424">MVPALGLVSLAWAVSCLVLTSDAAVQDLTQCCKCDSLMPTDTPDGRQPQVMPSPFRIQVQEEQYGLGSEIHVNLVATEGRAFRSFILGAYPYPYIRGKKPVGQLTLLDGQDFEVGRECDQTEGQPGAQASAFAVVSRDEKPKTKLMFVWTPNRRHGHIEFRATFIENDDTYWVSEKSAILEDPTPGNRPLPRSRYTPPIITSECGTYKGCFREPAGCEEAQCLYILTWRSTPENTVFELGGLADGAADRYVAVGLSDDTYMGGDTVFTCAHNSATESTEVYLSYNQDDPKKNVPVPKYEEDAPSYSSRRSKYGFLLEEKGSYENARLRCKFTVRRDLDQYYDELKSLRGGPQHLLFAHGFAKKGSPSRHGLSVEELPLASASRVDIASTGDYNDRARYSLAKAHGCLMILAWVLFASIGLLLTKYYKPMWPNQRMFEHKYWFLGHFNCMAMVFIITIIAIILIFVEAGGYSEAPDLPQKAHPILGIIILVCIIINPVLALIRPSEDSSCRPVFNWFHWAFGTIANVLAIPQIFIGMDFGKVMVPWWATWILVIWVIFHIVVELSLEIHQCCTYKKNKERRKKWEQLKREYPKQHHPEPEPAGRRFKRFMLFLHVGFTVLITLIMIIIIAVS</sequence>
<comment type="cofactor">
    <cofactor evidence="1">
        <name>heme b</name>
        <dbReference type="ChEBI" id="CHEBI:60344"/>
    </cofactor>
</comment>
<dbReference type="Pfam" id="PF03188">
    <property type="entry name" value="Cytochrom_B561"/>
    <property type="match status" value="1"/>
</dbReference>
<feature type="transmembrane region" description="Helical" evidence="12">
    <location>
        <begin position="446"/>
        <end position="465"/>
    </location>
</feature>
<feature type="transmembrane region" description="Helical" evidence="12">
    <location>
        <begin position="480"/>
        <end position="501"/>
    </location>
</feature>
<evidence type="ECO:0000256" key="4">
    <source>
        <dbReference type="ARBA" id="ARBA00022448"/>
    </source>
</evidence>
<dbReference type="CDD" id="cd08760">
    <property type="entry name" value="Cyt_b561_FRRS1_like"/>
    <property type="match status" value="1"/>
</dbReference>
<dbReference type="Pfam" id="PF02014">
    <property type="entry name" value="Reeler"/>
    <property type="match status" value="1"/>
</dbReference>
<keyword evidence="10 12" id="KW-0472">Membrane</keyword>
<accession>A0ABM0ZU75</accession>
<feature type="transmembrane region" description="Helical" evidence="12">
    <location>
        <begin position="407"/>
        <end position="426"/>
    </location>
</feature>
<feature type="domain" description="DOMON" evidence="14">
    <location>
        <begin position="222"/>
        <end position="359"/>
    </location>
</feature>
<dbReference type="InterPro" id="IPR042307">
    <property type="entry name" value="Reeler_sf"/>
</dbReference>
<dbReference type="SMART" id="SM00665">
    <property type="entry name" value="B561"/>
    <property type="match status" value="1"/>
</dbReference>
<dbReference type="RefSeq" id="XP_012934550.1">
    <property type="nucleotide sequence ID" value="XM_013079096.2"/>
</dbReference>
<proteinExistence type="inferred from homology"/>
<dbReference type="PROSITE" id="PS51019">
    <property type="entry name" value="REELIN"/>
    <property type="match status" value="1"/>
</dbReference>
<dbReference type="Gene3D" id="2.60.40.4060">
    <property type="entry name" value="Reeler domain"/>
    <property type="match status" value="1"/>
</dbReference>
<evidence type="ECO:0000259" key="16">
    <source>
        <dbReference type="PROSITE" id="PS51019"/>
    </source>
</evidence>
<keyword evidence="4" id="KW-0813">Transport</keyword>
<evidence type="ECO:0000256" key="8">
    <source>
        <dbReference type="ARBA" id="ARBA00022989"/>
    </source>
</evidence>
<keyword evidence="8 12" id="KW-1133">Transmembrane helix</keyword>
<evidence type="ECO:0000256" key="1">
    <source>
        <dbReference type="ARBA" id="ARBA00001970"/>
    </source>
</evidence>
<evidence type="ECO:0000259" key="15">
    <source>
        <dbReference type="PROSITE" id="PS50939"/>
    </source>
</evidence>
<dbReference type="InterPro" id="IPR005018">
    <property type="entry name" value="DOMON_domain"/>
</dbReference>
<keyword evidence="5 12" id="KW-0812">Transmembrane</keyword>
<name>A0ABM0ZU75_APLCA</name>
<evidence type="ECO:0000256" key="5">
    <source>
        <dbReference type="ARBA" id="ARBA00022692"/>
    </source>
</evidence>
<feature type="transmembrane region" description="Helical" evidence="12">
    <location>
        <begin position="610"/>
        <end position="630"/>
    </location>
</feature>
<dbReference type="PROSITE" id="PS50939">
    <property type="entry name" value="CYTOCHROME_B561"/>
    <property type="match status" value="1"/>
</dbReference>
<feature type="domain" description="Cytochrome b561" evidence="15">
    <location>
        <begin position="367"/>
        <end position="572"/>
    </location>
</feature>
<comment type="subcellular location">
    <subcellularLocation>
        <location evidence="2">Membrane</location>
        <topology evidence="2">Multi-pass membrane protein</topology>
    </subcellularLocation>
</comment>
<dbReference type="Gene3D" id="1.20.120.1770">
    <property type="match status" value="1"/>
</dbReference>
<protein>
    <submittedName>
        <fullName evidence="18">Ferric-chelate reductase 1</fullName>
    </submittedName>
</protein>
<dbReference type="InterPro" id="IPR006593">
    <property type="entry name" value="Cyt_b561/ferric_Rdtase_TM"/>
</dbReference>
<dbReference type="PROSITE" id="PS50836">
    <property type="entry name" value="DOMON"/>
    <property type="match status" value="1"/>
</dbReference>
<dbReference type="CDD" id="cd09628">
    <property type="entry name" value="DOMON_SDR_2_like"/>
    <property type="match status" value="1"/>
</dbReference>